<name>A0A5C5VNM3_9PLAN</name>
<proteinExistence type="predicted"/>
<sequence>MLTIERPDLLPAEFRVFYSWQSQLHRAGNFNFIAASIRAAISKVEAELPDDVSCAISIDRDTTGRVGTPEIAATILEKVSQCHLFVGDVSIVHDDGSRCYSNNNVLIELGFAAGKLGWDRVACVCNTAYGPVESLPFDIRGRRILKYQLEKGGDKKTAASQLDKQLSVAIGSLLEAMGRGDIAVVQDPDDVKRKRDVQILRHVLENIHRPTFDGFFEGLREYKFLRDFHFYWDGLAPVVNSNRFQFYDQKLHDFVLAFCVPLGEGIAEGAYVFGSGNNPAFFTLRHHVDGTGMEGVELILEKLFESQAKLQEFLDYVHSNYPEIDLNETDRAAWEENEPYITGSILESRQAEAGGDADEEAE</sequence>
<keyword evidence="2" id="KW-1185">Reference proteome</keyword>
<gene>
    <name evidence="1" type="ORF">KOR42_49400</name>
</gene>
<evidence type="ECO:0000313" key="2">
    <source>
        <dbReference type="Proteomes" id="UP000317243"/>
    </source>
</evidence>
<dbReference type="RefSeq" id="WP_146512252.1">
    <property type="nucleotide sequence ID" value="NZ_SIHI01000052.1"/>
</dbReference>
<accession>A0A5C5VNM3</accession>
<reference evidence="1 2" key="1">
    <citation type="submission" date="2019-02" db="EMBL/GenBank/DDBJ databases">
        <title>Deep-cultivation of Planctomycetes and their phenomic and genomic characterization uncovers novel biology.</title>
        <authorList>
            <person name="Wiegand S."/>
            <person name="Jogler M."/>
            <person name="Boedeker C."/>
            <person name="Pinto D."/>
            <person name="Vollmers J."/>
            <person name="Rivas-Marin E."/>
            <person name="Kohn T."/>
            <person name="Peeters S.H."/>
            <person name="Heuer A."/>
            <person name="Rast P."/>
            <person name="Oberbeckmann S."/>
            <person name="Bunk B."/>
            <person name="Jeske O."/>
            <person name="Meyerdierks A."/>
            <person name="Storesund J.E."/>
            <person name="Kallscheuer N."/>
            <person name="Luecker S."/>
            <person name="Lage O.M."/>
            <person name="Pohl T."/>
            <person name="Merkel B.J."/>
            <person name="Hornburger P."/>
            <person name="Mueller R.-W."/>
            <person name="Bruemmer F."/>
            <person name="Labrenz M."/>
            <person name="Spormann A.M."/>
            <person name="Op Den Camp H."/>
            <person name="Overmann J."/>
            <person name="Amann R."/>
            <person name="Jetten M.S.M."/>
            <person name="Mascher T."/>
            <person name="Medema M.H."/>
            <person name="Devos D.P."/>
            <person name="Kaster A.-K."/>
            <person name="Ovreas L."/>
            <person name="Rohde M."/>
            <person name="Galperin M.Y."/>
            <person name="Jogler C."/>
        </authorList>
    </citation>
    <scope>NUCLEOTIDE SEQUENCE [LARGE SCALE GENOMIC DNA]</scope>
    <source>
        <strain evidence="1 2">KOR42</strain>
    </source>
</reference>
<dbReference type="AlphaFoldDB" id="A0A5C5VNM3"/>
<comment type="caution">
    <text evidence="1">The sequence shown here is derived from an EMBL/GenBank/DDBJ whole genome shotgun (WGS) entry which is preliminary data.</text>
</comment>
<dbReference type="OrthoDB" id="9815193at2"/>
<organism evidence="1 2">
    <name type="scientific">Thalassoglobus neptunius</name>
    <dbReference type="NCBI Taxonomy" id="1938619"/>
    <lineage>
        <taxon>Bacteria</taxon>
        <taxon>Pseudomonadati</taxon>
        <taxon>Planctomycetota</taxon>
        <taxon>Planctomycetia</taxon>
        <taxon>Planctomycetales</taxon>
        <taxon>Planctomycetaceae</taxon>
        <taxon>Thalassoglobus</taxon>
    </lineage>
</organism>
<evidence type="ECO:0008006" key="3">
    <source>
        <dbReference type="Google" id="ProtNLM"/>
    </source>
</evidence>
<evidence type="ECO:0000313" key="1">
    <source>
        <dbReference type="EMBL" id="TWT40198.1"/>
    </source>
</evidence>
<dbReference type="EMBL" id="SIHI01000052">
    <property type="protein sequence ID" value="TWT40198.1"/>
    <property type="molecule type" value="Genomic_DNA"/>
</dbReference>
<protein>
    <recommendedName>
        <fullName evidence="3">Nucleotide-binding protein containing TIR-like domain protein</fullName>
    </recommendedName>
</protein>
<dbReference type="Proteomes" id="UP000317243">
    <property type="component" value="Unassembled WGS sequence"/>
</dbReference>